<keyword evidence="6 8" id="KW-0472">Membrane</keyword>
<name>A0A370L4X3_9HYPH</name>
<feature type="transmembrane region" description="Helical" evidence="8">
    <location>
        <begin position="417"/>
        <end position="438"/>
    </location>
</feature>
<accession>A0A370L4X3</accession>
<dbReference type="EMBL" id="QQTP01000007">
    <property type="protein sequence ID" value="RDJ24093.1"/>
    <property type="molecule type" value="Genomic_DNA"/>
</dbReference>
<comment type="caution">
    <text evidence="9">The sequence shown here is derived from an EMBL/GenBank/DDBJ whole genome shotgun (WGS) entry which is preliminary data.</text>
</comment>
<sequence>MSASAGRRAISCPRPRASRPNDLAPSDGALSRPEHSDDPKATCVMVDASQAVLTPALAVAGGASPAKSLSRRTIEGFAWMFVGAGSQALLRIAVLAVLARLLTPTDFGVVSAAMTVVALADIFGTIGIAPAIVQMPQLDREHVRTGFTVSALASFAITAILFVAAPVVAGLFQIPAVEPALRVLCFIFAIRGFAIVAEAKLQREMRFRSISLIGMASYALGYGAVAIGLALAGFGIWSLVWGQIAQSVLASLAFIACSRHAMRPLLHWGALRRLLRFGAGITLSSLGNYVALNADQFIVGRWLGAATLGIYNRAYTILMQPVNLFGAVGDKVLFPALATIQSDRDRLARAYCRSVGLIALATIPLSGFLTLFAEECIQLLLGKQWLQVTLPFQILVASLFFRTAYKISSTLLRARGMTFWLASWQWLYAASVCAGAWLGLPYGLSGVAAGIGAAIVITFVLGLVLSKRACALSLRQIAAIMGRHLLVAALINLPLLFLKPVLLSLGWHPILLLAAGGAVAGAIALVIFFAVPKLLGDEGAWLRSALGRKP</sequence>
<evidence type="ECO:0000256" key="5">
    <source>
        <dbReference type="ARBA" id="ARBA00022989"/>
    </source>
</evidence>
<feature type="transmembrane region" description="Helical" evidence="8">
    <location>
        <begin position="107"/>
        <end position="133"/>
    </location>
</feature>
<dbReference type="CDD" id="cd13127">
    <property type="entry name" value="MATE_tuaB_like"/>
    <property type="match status" value="1"/>
</dbReference>
<keyword evidence="4 8" id="KW-0812">Transmembrane</keyword>
<keyword evidence="3" id="KW-1003">Cell membrane</keyword>
<evidence type="ECO:0000256" key="4">
    <source>
        <dbReference type="ARBA" id="ARBA00022692"/>
    </source>
</evidence>
<feature type="transmembrane region" description="Helical" evidence="8">
    <location>
        <begin position="218"/>
        <end position="238"/>
    </location>
</feature>
<feature type="transmembrane region" description="Helical" evidence="8">
    <location>
        <begin position="145"/>
        <end position="174"/>
    </location>
</feature>
<dbReference type="PANTHER" id="PTHR30250:SF10">
    <property type="entry name" value="LIPOPOLYSACCHARIDE BIOSYNTHESIS PROTEIN WZXC"/>
    <property type="match status" value="1"/>
</dbReference>
<evidence type="ECO:0000256" key="6">
    <source>
        <dbReference type="ARBA" id="ARBA00023136"/>
    </source>
</evidence>
<feature type="transmembrane region" description="Helical" evidence="8">
    <location>
        <begin position="244"/>
        <end position="262"/>
    </location>
</feature>
<feature type="transmembrane region" description="Helical" evidence="8">
    <location>
        <begin position="350"/>
        <end position="373"/>
    </location>
</feature>
<proteinExistence type="inferred from homology"/>
<dbReference type="GO" id="GO:0005886">
    <property type="term" value="C:plasma membrane"/>
    <property type="evidence" value="ECO:0007669"/>
    <property type="project" value="UniProtKB-SubCell"/>
</dbReference>
<keyword evidence="5 8" id="KW-1133">Transmembrane helix</keyword>
<evidence type="ECO:0000256" key="3">
    <source>
        <dbReference type="ARBA" id="ARBA00022475"/>
    </source>
</evidence>
<evidence type="ECO:0000313" key="10">
    <source>
        <dbReference type="Proteomes" id="UP000255207"/>
    </source>
</evidence>
<evidence type="ECO:0000256" key="1">
    <source>
        <dbReference type="ARBA" id="ARBA00004651"/>
    </source>
</evidence>
<feature type="region of interest" description="Disordered" evidence="7">
    <location>
        <begin position="1"/>
        <end position="40"/>
    </location>
</feature>
<gene>
    <name evidence="9" type="ORF">DWE98_14325</name>
</gene>
<feature type="transmembrane region" description="Helical" evidence="8">
    <location>
        <begin position="77"/>
        <end position="101"/>
    </location>
</feature>
<evidence type="ECO:0000256" key="2">
    <source>
        <dbReference type="ARBA" id="ARBA00007430"/>
    </source>
</evidence>
<keyword evidence="10" id="KW-1185">Reference proteome</keyword>
<dbReference type="PANTHER" id="PTHR30250">
    <property type="entry name" value="PST FAMILY PREDICTED COLANIC ACID TRANSPORTER"/>
    <property type="match status" value="1"/>
</dbReference>
<dbReference type="Pfam" id="PF13440">
    <property type="entry name" value="Polysacc_synt_3"/>
    <property type="match status" value="1"/>
</dbReference>
<feature type="transmembrane region" description="Helical" evidence="8">
    <location>
        <begin position="510"/>
        <end position="531"/>
    </location>
</feature>
<comment type="subcellular location">
    <subcellularLocation>
        <location evidence="1">Cell membrane</location>
        <topology evidence="1">Multi-pass membrane protein</topology>
    </subcellularLocation>
</comment>
<evidence type="ECO:0000256" key="7">
    <source>
        <dbReference type="SAM" id="MobiDB-lite"/>
    </source>
</evidence>
<dbReference type="InterPro" id="IPR050833">
    <property type="entry name" value="Poly_Biosynth_Transport"/>
</dbReference>
<reference evidence="10" key="1">
    <citation type="submission" date="2018-07" db="EMBL/GenBank/DDBJ databases">
        <authorList>
            <person name="Safronova V.I."/>
            <person name="Chirak E.R."/>
            <person name="Sazanova A.L."/>
        </authorList>
    </citation>
    <scope>NUCLEOTIDE SEQUENCE [LARGE SCALE GENOMIC DNA]</scope>
    <source>
        <strain evidence="10">RCAM04685</strain>
    </source>
</reference>
<feature type="transmembrane region" description="Helical" evidence="8">
    <location>
        <begin position="180"/>
        <end position="197"/>
    </location>
</feature>
<organism evidence="9 10">
    <name type="scientific">Bosea caraganae</name>
    <dbReference type="NCBI Taxonomy" id="2763117"/>
    <lineage>
        <taxon>Bacteria</taxon>
        <taxon>Pseudomonadati</taxon>
        <taxon>Pseudomonadota</taxon>
        <taxon>Alphaproteobacteria</taxon>
        <taxon>Hyphomicrobiales</taxon>
        <taxon>Boseaceae</taxon>
        <taxon>Bosea</taxon>
    </lineage>
</organism>
<comment type="similarity">
    <text evidence="2">Belongs to the polysaccharide synthase family.</text>
</comment>
<evidence type="ECO:0000313" key="9">
    <source>
        <dbReference type="EMBL" id="RDJ24093.1"/>
    </source>
</evidence>
<dbReference type="Proteomes" id="UP000255207">
    <property type="component" value="Unassembled WGS sequence"/>
</dbReference>
<dbReference type="OrthoDB" id="7605542at2"/>
<feature type="transmembrane region" description="Helical" evidence="8">
    <location>
        <begin position="477"/>
        <end position="498"/>
    </location>
</feature>
<evidence type="ECO:0000256" key="8">
    <source>
        <dbReference type="SAM" id="Phobius"/>
    </source>
</evidence>
<protein>
    <submittedName>
        <fullName evidence="9">Lipopolysaccharide biosynthesis protein</fullName>
    </submittedName>
</protein>
<feature type="transmembrane region" description="Helical" evidence="8">
    <location>
        <begin position="444"/>
        <end position="465"/>
    </location>
</feature>
<feature type="transmembrane region" description="Helical" evidence="8">
    <location>
        <begin position="385"/>
        <end position="405"/>
    </location>
</feature>
<dbReference type="AlphaFoldDB" id="A0A370L4X3"/>